<dbReference type="SMART" id="SM00479">
    <property type="entry name" value="EXOIII"/>
    <property type="match status" value="1"/>
</dbReference>
<dbReference type="STRING" id="1802695.A3A13_01360"/>
<dbReference type="Proteomes" id="UP000178911">
    <property type="component" value="Unassembled WGS sequence"/>
</dbReference>
<dbReference type="InterPro" id="IPR013520">
    <property type="entry name" value="Ribonucl_H"/>
</dbReference>
<proteinExistence type="predicted"/>
<name>A0A1F8GHC4_9BACT</name>
<accession>A0A1F8GHC4</accession>
<evidence type="ECO:0000313" key="2">
    <source>
        <dbReference type="EMBL" id="OGN24701.1"/>
    </source>
</evidence>
<evidence type="ECO:0000313" key="3">
    <source>
        <dbReference type="Proteomes" id="UP000178911"/>
    </source>
</evidence>
<sequence length="170" mass="19326">MKFFKDILIIDFEGLAEPVQIGGVLLDKETLKEKDSFLSYIWTDLKGEVKVASGISQETLKGAPLQSEVGKMIFEKFGVDILIGSWVANADMKNFEKIITAAGLDIKQYDYHILDIWPVAYIYLLKQGYEGSIRSEEIFRQFGAKPRGLHNALEDCRITADVFRKIIEMK</sequence>
<evidence type="ECO:0000259" key="1">
    <source>
        <dbReference type="SMART" id="SM00479"/>
    </source>
</evidence>
<feature type="domain" description="Exonuclease" evidence="1">
    <location>
        <begin position="6"/>
        <end position="170"/>
    </location>
</feature>
<protein>
    <recommendedName>
        <fullName evidence="1">Exonuclease domain-containing protein</fullName>
    </recommendedName>
</protein>
<dbReference type="Pfam" id="PF00929">
    <property type="entry name" value="RNase_T"/>
    <property type="match status" value="1"/>
</dbReference>
<comment type="caution">
    <text evidence="2">The sequence shown here is derived from an EMBL/GenBank/DDBJ whole genome shotgun (WGS) entry which is preliminary data.</text>
</comment>
<gene>
    <name evidence="2" type="ORF">A3A13_01360</name>
</gene>
<dbReference type="Gene3D" id="3.30.420.10">
    <property type="entry name" value="Ribonuclease H-like superfamily/Ribonuclease H"/>
    <property type="match status" value="1"/>
</dbReference>
<dbReference type="AlphaFoldDB" id="A0A1F8GHC4"/>
<organism evidence="2 3">
    <name type="scientific">Candidatus Yanofskybacteria bacterium RIFCSPLOWO2_01_FULL_43_22</name>
    <dbReference type="NCBI Taxonomy" id="1802695"/>
    <lineage>
        <taxon>Bacteria</taxon>
        <taxon>Candidatus Yanofskyibacteriota</taxon>
    </lineage>
</organism>
<reference evidence="2 3" key="1">
    <citation type="journal article" date="2016" name="Nat. Commun.">
        <title>Thousands of microbial genomes shed light on interconnected biogeochemical processes in an aquifer system.</title>
        <authorList>
            <person name="Anantharaman K."/>
            <person name="Brown C.T."/>
            <person name="Hug L.A."/>
            <person name="Sharon I."/>
            <person name="Castelle C.J."/>
            <person name="Probst A.J."/>
            <person name="Thomas B.C."/>
            <person name="Singh A."/>
            <person name="Wilkins M.J."/>
            <person name="Karaoz U."/>
            <person name="Brodie E.L."/>
            <person name="Williams K.H."/>
            <person name="Hubbard S.S."/>
            <person name="Banfield J.F."/>
        </authorList>
    </citation>
    <scope>NUCLEOTIDE SEQUENCE [LARGE SCALE GENOMIC DNA]</scope>
</reference>
<dbReference type="EMBL" id="MGKJ01000010">
    <property type="protein sequence ID" value="OGN24701.1"/>
    <property type="molecule type" value="Genomic_DNA"/>
</dbReference>
<dbReference type="GO" id="GO:0003676">
    <property type="term" value="F:nucleic acid binding"/>
    <property type="evidence" value="ECO:0007669"/>
    <property type="project" value="InterPro"/>
</dbReference>
<dbReference type="InterPro" id="IPR012337">
    <property type="entry name" value="RNaseH-like_sf"/>
</dbReference>
<dbReference type="GO" id="GO:0004527">
    <property type="term" value="F:exonuclease activity"/>
    <property type="evidence" value="ECO:0007669"/>
    <property type="project" value="UniProtKB-ARBA"/>
</dbReference>
<dbReference type="SUPFAM" id="SSF53098">
    <property type="entry name" value="Ribonuclease H-like"/>
    <property type="match status" value="1"/>
</dbReference>
<dbReference type="InterPro" id="IPR036397">
    <property type="entry name" value="RNaseH_sf"/>
</dbReference>